<dbReference type="AlphaFoldDB" id="A0A8R7PET2"/>
<dbReference type="Gramene" id="TuG1812G0200002789.01.T02">
    <property type="protein sequence ID" value="TuG1812G0200002789.01.T02.cds471446"/>
    <property type="gene ID" value="TuG1812G0200002789.01"/>
</dbReference>
<keyword evidence="2" id="KW-1185">Reference proteome</keyword>
<dbReference type="Proteomes" id="UP000015106">
    <property type="component" value="Chromosome 2"/>
</dbReference>
<sequence>GNAPATPPPTGCAAAAGRHHPPLPEILFDATTPPANLVRRRPLQTSRVAASYRIQLVKLATATTAFFLLPPPWRGTSQTCATVELAYASASSPRMPFFLAGADVGRRITPLAGIPVPCPAPSWSATLTFS</sequence>
<evidence type="ECO:0000313" key="1">
    <source>
        <dbReference type="EnsemblPlants" id="TuG1812G0200002789.01.T01.cds471446"/>
    </source>
</evidence>
<proteinExistence type="predicted"/>
<dbReference type="EnsemblPlants" id="TuG1812G0200002789.01.T01">
    <property type="protein sequence ID" value="TuG1812G0200002789.01.T01.cds471446"/>
    <property type="gene ID" value="TuG1812G0200002789.01"/>
</dbReference>
<reference evidence="1" key="3">
    <citation type="submission" date="2022-06" db="UniProtKB">
        <authorList>
            <consortium name="EnsemblPlants"/>
        </authorList>
    </citation>
    <scope>IDENTIFICATION</scope>
</reference>
<reference evidence="2" key="1">
    <citation type="journal article" date="2013" name="Nature">
        <title>Draft genome of the wheat A-genome progenitor Triticum urartu.</title>
        <authorList>
            <person name="Ling H.Q."/>
            <person name="Zhao S."/>
            <person name="Liu D."/>
            <person name="Wang J."/>
            <person name="Sun H."/>
            <person name="Zhang C."/>
            <person name="Fan H."/>
            <person name="Li D."/>
            <person name="Dong L."/>
            <person name="Tao Y."/>
            <person name="Gao C."/>
            <person name="Wu H."/>
            <person name="Li Y."/>
            <person name="Cui Y."/>
            <person name="Guo X."/>
            <person name="Zheng S."/>
            <person name="Wang B."/>
            <person name="Yu K."/>
            <person name="Liang Q."/>
            <person name="Yang W."/>
            <person name="Lou X."/>
            <person name="Chen J."/>
            <person name="Feng M."/>
            <person name="Jian J."/>
            <person name="Zhang X."/>
            <person name="Luo G."/>
            <person name="Jiang Y."/>
            <person name="Liu J."/>
            <person name="Wang Z."/>
            <person name="Sha Y."/>
            <person name="Zhang B."/>
            <person name="Wu H."/>
            <person name="Tang D."/>
            <person name="Shen Q."/>
            <person name="Xue P."/>
            <person name="Zou S."/>
            <person name="Wang X."/>
            <person name="Liu X."/>
            <person name="Wang F."/>
            <person name="Yang Y."/>
            <person name="An X."/>
            <person name="Dong Z."/>
            <person name="Zhang K."/>
            <person name="Zhang X."/>
            <person name="Luo M.C."/>
            <person name="Dvorak J."/>
            <person name="Tong Y."/>
            <person name="Wang J."/>
            <person name="Yang H."/>
            <person name="Li Z."/>
            <person name="Wang D."/>
            <person name="Zhang A."/>
            <person name="Wang J."/>
        </authorList>
    </citation>
    <scope>NUCLEOTIDE SEQUENCE</scope>
    <source>
        <strain evidence="2">cv. G1812</strain>
    </source>
</reference>
<name>A0A8R7PET2_TRIUA</name>
<organism evidence="1 2">
    <name type="scientific">Triticum urartu</name>
    <name type="common">Red wild einkorn</name>
    <name type="synonym">Crithodium urartu</name>
    <dbReference type="NCBI Taxonomy" id="4572"/>
    <lineage>
        <taxon>Eukaryota</taxon>
        <taxon>Viridiplantae</taxon>
        <taxon>Streptophyta</taxon>
        <taxon>Embryophyta</taxon>
        <taxon>Tracheophyta</taxon>
        <taxon>Spermatophyta</taxon>
        <taxon>Magnoliopsida</taxon>
        <taxon>Liliopsida</taxon>
        <taxon>Poales</taxon>
        <taxon>Poaceae</taxon>
        <taxon>BOP clade</taxon>
        <taxon>Pooideae</taxon>
        <taxon>Triticodae</taxon>
        <taxon>Triticeae</taxon>
        <taxon>Triticinae</taxon>
        <taxon>Triticum</taxon>
    </lineage>
</organism>
<evidence type="ECO:0000313" key="2">
    <source>
        <dbReference type="Proteomes" id="UP000015106"/>
    </source>
</evidence>
<reference evidence="1" key="2">
    <citation type="submission" date="2018-03" db="EMBL/GenBank/DDBJ databases">
        <title>The Triticum urartu genome reveals the dynamic nature of wheat genome evolution.</title>
        <authorList>
            <person name="Ling H."/>
            <person name="Ma B."/>
            <person name="Shi X."/>
            <person name="Liu H."/>
            <person name="Dong L."/>
            <person name="Sun H."/>
            <person name="Cao Y."/>
            <person name="Gao Q."/>
            <person name="Zheng S."/>
            <person name="Li Y."/>
            <person name="Yu Y."/>
            <person name="Du H."/>
            <person name="Qi M."/>
            <person name="Li Y."/>
            <person name="Yu H."/>
            <person name="Cui Y."/>
            <person name="Wang N."/>
            <person name="Chen C."/>
            <person name="Wu H."/>
            <person name="Zhao Y."/>
            <person name="Zhang J."/>
            <person name="Li Y."/>
            <person name="Zhou W."/>
            <person name="Zhang B."/>
            <person name="Hu W."/>
            <person name="Eijk M."/>
            <person name="Tang J."/>
            <person name="Witsenboer H."/>
            <person name="Zhao S."/>
            <person name="Li Z."/>
            <person name="Zhang A."/>
            <person name="Wang D."/>
            <person name="Liang C."/>
        </authorList>
    </citation>
    <scope>NUCLEOTIDE SEQUENCE [LARGE SCALE GENOMIC DNA]</scope>
    <source>
        <strain evidence="1">cv. G1812</strain>
    </source>
</reference>
<dbReference type="EnsemblPlants" id="TuG1812G0200002789.01.T02">
    <property type="protein sequence ID" value="TuG1812G0200002789.01.T02.cds471446"/>
    <property type="gene ID" value="TuG1812G0200002789.01"/>
</dbReference>
<protein>
    <submittedName>
        <fullName evidence="1">Uncharacterized protein</fullName>
    </submittedName>
</protein>
<dbReference type="Gramene" id="TuG1812G0200002789.01.T01">
    <property type="protein sequence ID" value="TuG1812G0200002789.01.T01.cds471446"/>
    <property type="gene ID" value="TuG1812G0200002789.01"/>
</dbReference>
<accession>A0A8R7PET2</accession>